<protein>
    <submittedName>
        <fullName evidence="1">Uncharacterized protein</fullName>
    </submittedName>
</protein>
<keyword evidence="2" id="KW-1185">Reference proteome</keyword>
<dbReference type="Proteomes" id="UP000530514">
    <property type="component" value="Unassembled WGS sequence"/>
</dbReference>
<accession>A0A7W1XDA4</accession>
<reference evidence="1 2" key="1">
    <citation type="submission" date="2020-07" db="EMBL/GenBank/DDBJ databases">
        <authorList>
            <person name="Feng H."/>
        </authorList>
    </citation>
    <scope>NUCLEOTIDE SEQUENCE [LARGE SCALE GENOMIC DNA]</scope>
    <source>
        <strain evidence="2">s-11</strain>
    </source>
</reference>
<dbReference type="AlphaFoldDB" id="A0A7W1XDA4"/>
<gene>
    <name evidence="1" type="ORF">H1164_17055</name>
</gene>
<sequence>MQAIVGFFISFDDAKKEKEDKELAKNIIKMGYGLMSRKEFEEKHPENVQKNEKSSWW</sequence>
<comment type="caution">
    <text evidence="1">The sequence shown here is derived from an EMBL/GenBank/DDBJ whole genome shotgun (WGS) entry which is preliminary data.</text>
</comment>
<dbReference type="EMBL" id="JACEIP010000045">
    <property type="protein sequence ID" value="MBA4544540.1"/>
    <property type="molecule type" value="Genomic_DNA"/>
</dbReference>
<dbReference type="RefSeq" id="WP_160173905.1">
    <property type="nucleotide sequence ID" value="NZ_JACEIP010000045.1"/>
</dbReference>
<organism evidence="1 2">
    <name type="scientific">Thermoactinomyces daqus</name>
    <dbReference type="NCBI Taxonomy" id="1329516"/>
    <lineage>
        <taxon>Bacteria</taxon>
        <taxon>Bacillati</taxon>
        <taxon>Bacillota</taxon>
        <taxon>Bacilli</taxon>
        <taxon>Bacillales</taxon>
        <taxon>Thermoactinomycetaceae</taxon>
        <taxon>Thermoactinomyces</taxon>
    </lineage>
</organism>
<name>A0A7W1XDA4_9BACL</name>
<proteinExistence type="predicted"/>
<evidence type="ECO:0000313" key="2">
    <source>
        <dbReference type="Proteomes" id="UP000530514"/>
    </source>
</evidence>
<evidence type="ECO:0000313" key="1">
    <source>
        <dbReference type="EMBL" id="MBA4544540.1"/>
    </source>
</evidence>